<protein>
    <submittedName>
        <fullName evidence="6">TetR family transcriptional regulator</fullName>
    </submittedName>
</protein>
<evidence type="ECO:0000313" key="6">
    <source>
        <dbReference type="EMBL" id="RMB07965.1"/>
    </source>
</evidence>
<accession>A0A3M0CG54</accession>
<dbReference type="GO" id="GO:0003700">
    <property type="term" value="F:DNA-binding transcription factor activity"/>
    <property type="evidence" value="ECO:0007669"/>
    <property type="project" value="TreeGrafter"/>
</dbReference>
<evidence type="ECO:0000256" key="4">
    <source>
        <dbReference type="PROSITE-ProRule" id="PRU00335"/>
    </source>
</evidence>
<evidence type="ECO:0000256" key="2">
    <source>
        <dbReference type="ARBA" id="ARBA00023125"/>
    </source>
</evidence>
<dbReference type="EMBL" id="REFR01000011">
    <property type="protein sequence ID" value="RMB07965.1"/>
    <property type="molecule type" value="Genomic_DNA"/>
</dbReference>
<dbReference type="AlphaFoldDB" id="A0A3M0CG54"/>
<dbReference type="PANTHER" id="PTHR30055">
    <property type="entry name" value="HTH-TYPE TRANSCRIPTIONAL REGULATOR RUTR"/>
    <property type="match status" value="1"/>
</dbReference>
<keyword evidence="3" id="KW-0804">Transcription</keyword>
<dbReference type="Pfam" id="PF00440">
    <property type="entry name" value="TetR_N"/>
    <property type="match status" value="1"/>
</dbReference>
<evidence type="ECO:0000313" key="7">
    <source>
        <dbReference type="Proteomes" id="UP000271227"/>
    </source>
</evidence>
<organism evidence="6 7">
    <name type="scientific">Eilatimonas milleporae</name>
    <dbReference type="NCBI Taxonomy" id="911205"/>
    <lineage>
        <taxon>Bacteria</taxon>
        <taxon>Pseudomonadati</taxon>
        <taxon>Pseudomonadota</taxon>
        <taxon>Alphaproteobacteria</taxon>
        <taxon>Kordiimonadales</taxon>
        <taxon>Kordiimonadaceae</taxon>
        <taxon>Eilatimonas</taxon>
    </lineage>
</organism>
<dbReference type="PANTHER" id="PTHR30055:SF234">
    <property type="entry name" value="HTH-TYPE TRANSCRIPTIONAL REGULATOR BETI"/>
    <property type="match status" value="1"/>
</dbReference>
<dbReference type="InterPro" id="IPR050109">
    <property type="entry name" value="HTH-type_TetR-like_transc_reg"/>
</dbReference>
<sequence length="204" mass="22683">MASSTAQTAPRKRLHPEERREQLLEAAIEQFARQGIGEAKHADIARAVGITTAATFKYFPTRDALVTDVIDAVSAFVLSLFDGVEPVKGGAAAILRALAGKALTLVDTHPYHVQVWLGWSTRFDPDMRARYRLFEEELLSRISHILWAGDEKFCRDNRDDARILMAASLTLCIMKLDGEPPEKLARFTEHTIDVVMAYGRDGTG</sequence>
<keyword evidence="1" id="KW-0805">Transcription regulation</keyword>
<comment type="caution">
    <text evidence="6">The sequence shown here is derived from an EMBL/GenBank/DDBJ whole genome shotgun (WGS) entry which is preliminary data.</text>
</comment>
<feature type="DNA-binding region" description="H-T-H motif" evidence="4">
    <location>
        <begin position="40"/>
        <end position="59"/>
    </location>
</feature>
<proteinExistence type="predicted"/>
<evidence type="ECO:0000256" key="3">
    <source>
        <dbReference type="ARBA" id="ARBA00023163"/>
    </source>
</evidence>
<evidence type="ECO:0000259" key="5">
    <source>
        <dbReference type="PROSITE" id="PS50977"/>
    </source>
</evidence>
<feature type="domain" description="HTH tetR-type" evidence="5">
    <location>
        <begin position="17"/>
        <end position="77"/>
    </location>
</feature>
<dbReference type="PROSITE" id="PS50977">
    <property type="entry name" value="HTH_TETR_2"/>
    <property type="match status" value="1"/>
</dbReference>
<name>A0A3M0CG54_9PROT</name>
<dbReference type="PRINTS" id="PR00455">
    <property type="entry name" value="HTHTETR"/>
</dbReference>
<dbReference type="Gene3D" id="1.10.357.10">
    <property type="entry name" value="Tetracycline Repressor, domain 2"/>
    <property type="match status" value="1"/>
</dbReference>
<keyword evidence="7" id="KW-1185">Reference proteome</keyword>
<dbReference type="RefSeq" id="WP_121938728.1">
    <property type="nucleotide sequence ID" value="NZ_REFR01000011.1"/>
</dbReference>
<dbReference type="InParanoid" id="A0A3M0CG54"/>
<keyword evidence="2 4" id="KW-0238">DNA-binding</keyword>
<dbReference type="InterPro" id="IPR009057">
    <property type="entry name" value="Homeodomain-like_sf"/>
</dbReference>
<reference evidence="6 7" key="1">
    <citation type="submission" date="2018-10" db="EMBL/GenBank/DDBJ databases">
        <title>Genomic Encyclopedia of Archaeal and Bacterial Type Strains, Phase II (KMG-II): from individual species to whole genera.</title>
        <authorList>
            <person name="Goeker M."/>
        </authorList>
    </citation>
    <scope>NUCLEOTIDE SEQUENCE [LARGE SCALE GENOMIC DNA]</scope>
    <source>
        <strain evidence="6 7">DSM 25217</strain>
    </source>
</reference>
<evidence type="ECO:0000256" key="1">
    <source>
        <dbReference type="ARBA" id="ARBA00023015"/>
    </source>
</evidence>
<dbReference type="GO" id="GO:0000976">
    <property type="term" value="F:transcription cis-regulatory region binding"/>
    <property type="evidence" value="ECO:0007669"/>
    <property type="project" value="TreeGrafter"/>
</dbReference>
<dbReference type="InterPro" id="IPR001647">
    <property type="entry name" value="HTH_TetR"/>
</dbReference>
<dbReference type="SUPFAM" id="SSF46689">
    <property type="entry name" value="Homeodomain-like"/>
    <property type="match status" value="1"/>
</dbReference>
<dbReference type="Proteomes" id="UP000271227">
    <property type="component" value="Unassembled WGS sequence"/>
</dbReference>
<gene>
    <name evidence="6" type="ORF">BXY39_2059</name>
</gene>
<dbReference type="OrthoDB" id="63332at2"/>